<dbReference type="PROSITE" id="PS50893">
    <property type="entry name" value="ABC_TRANSPORTER_2"/>
    <property type="match status" value="1"/>
</dbReference>
<evidence type="ECO:0000256" key="2">
    <source>
        <dbReference type="ARBA" id="ARBA00022448"/>
    </source>
</evidence>
<dbReference type="GO" id="GO:0005524">
    <property type="term" value="F:ATP binding"/>
    <property type="evidence" value="ECO:0007669"/>
    <property type="project" value="UniProtKB-KW"/>
</dbReference>
<comment type="caution">
    <text evidence="8">The sequence shown here is derived from an EMBL/GenBank/DDBJ whole genome shotgun (WGS) entry which is preliminary data.</text>
</comment>
<dbReference type="InterPro" id="IPR015860">
    <property type="entry name" value="ABC_transpr_TagH-like"/>
</dbReference>
<dbReference type="InterPro" id="IPR017871">
    <property type="entry name" value="ABC_transporter-like_CS"/>
</dbReference>
<reference evidence="8 9" key="1">
    <citation type="submission" date="2021-08" db="EMBL/GenBank/DDBJ databases">
        <authorList>
            <person name="Peeters C."/>
        </authorList>
    </citation>
    <scope>NUCLEOTIDE SEQUENCE [LARGE SCALE GENOMIC DNA]</scope>
    <source>
        <strain evidence="8 9">LMG 21510</strain>
    </source>
</reference>
<dbReference type="PANTHER" id="PTHR46743:SF2">
    <property type="entry name" value="TEICHOIC ACIDS EXPORT ATP-BINDING PROTEIN TAGH"/>
    <property type="match status" value="1"/>
</dbReference>
<keyword evidence="4" id="KW-0472">Membrane</keyword>
<evidence type="ECO:0000313" key="9">
    <source>
        <dbReference type="Proteomes" id="UP000721236"/>
    </source>
</evidence>
<organism evidence="8 9">
    <name type="scientific">Cupriavidus respiraculi</name>
    <dbReference type="NCBI Taxonomy" id="195930"/>
    <lineage>
        <taxon>Bacteria</taxon>
        <taxon>Pseudomonadati</taxon>
        <taxon>Pseudomonadota</taxon>
        <taxon>Betaproteobacteria</taxon>
        <taxon>Burkholderiales</taxon>
        <taxon>Burkholderiaceae</taxon>
        <taxon>Cupriavidus</taxon>
    </lineage>
</organism>
<keyword evidence="2" id="KW-0813">Transport</keyword>
<proteinExistence type="inferred from homology"/>
<evidence type="ECO:0000259" key="7">
    <source>
        <dbReference type="PROSITE" id="PS50893"/>
    </source>
</evidence>
<dbReference type="PANTHER" id="PTHR46743">
    <property type="entry name" value="TEICHOIC ACIDS EXPORT ATP-BINDING PROTEIN TAGH"/>
    <property type="match status" value="1"/>
</dbReference>
<name>A0ABN7YZQ0_9BURK</name>
<dbReference type="CDD" id="cd10147">
    <property type="entry name" value="Wzt_C-like"/>
    <property type="match status" value="1"/>
</dbReference>
<dbReference type="PROSITE" id="PS00211">
    <property type="entry name" value="ABC_TRANSPORTER_1"/>
    <property type="match status" value="1"/>
</dbReference>
<evidence type="ECO:0000256" key="3">
    <source>
        <dbReference type="ARBA" id="ARBA00022475"/>
    </source>
</evidence>
<keyword evidence="6 8" id="KW-0067">ATP-binding</keyword>
<dbReference type="InterPro" id="IPR003593">
    <property type="entry name" value="AAA+_ATPase"/>
</dbReference>
<gene>
    <name evidence="8" type="primary">btuD_12</name>
    <name evidence="8" type="ORF">LMG21510_03387</name>
</gene>
<keyword evidence="4" id="KW-0997">Cell inner membrane</keyword>
<dbReference type="InterPro" id="IPR029439">
    <property type="entry name" value="Wzt_C"/>
</dbReference>
<feature type="domain" description="ABC transporter" evidence="7">
    <location>
        <begin position="45"/>
        <end position="264"/>
    </location>
</feature>
<keyword evidence="5" id="KW-0547">Nucleotide-binding</keyword>
<dbReference type="Proteomes" id="UP000721236">
    <property type="component" value="Unassembled WGS sequence"/>
</dbReference>
<keyword evidence="9" id="KW-1185">Reference proteome</keyword>
<dbReference type="InterPro" id="IPR050683">
    <property type="entry name" value="Bact_Polysacc_Export_ATP-bd"/>
</dbReference>
<evidence type="ECO:0000313" key="8">
    <source>
        <dbReference type="EMBL" id="CAG9177766.1"/>
    </source>
</evidence>
<dbReference type="SUPFAM" id="SSF52540">
    <property type="entry name" value="P-loop containing nucleoside triphosphate hydrolases"/>
    <property type="match status" value="1"/>
</dbReference>
<sequence>MSSDLAIRVSHLSKVFRTYERPKDRLMEGLYGLAARTCPVPALKAKLRGRAEKCSRKFWALNDVSFEIPRGQTVGIVGRNGSGKSTLLQIICGTLAPTAGEAEFSGRVAALLELGSGFNPEFTGRENVFLNGQLYGLTRKQIEERFDQIVAFADIGDFVGQPVKTYSSGMLVRLAFAVIAHVDADVLIVDEALAVGDAFFTQKCMRFLRKFMETGTILFVSHDTASVKSLCSHAIWLEHGQVLMAGAPKDVCDAYLEAFYEAQQGKSTTTRLKVQAKPQTPAEETRDQRLKFVNQTTLRNDLQLFEFDPNASSFGLGDAQITDVRFFDEDGAPLSWVVGGETVVISITAVAHKPLQSPIIGFYVKDRLGQTLFGDNTYFTYHDAAVQCAAGGELEARFHFQMPILPKGDYSICVAIAQGTQDVHTQLHWIHDALLFTSSSSSVSTGLVGIPMRHIEMAARPACPDVPADVEPLRVQR</sequence>
<dbReference type="Pfam" id="PF14524">
    <property type="entry name" value="Wzt_C"/>
    <property type="match status" value="1"/>
</dbReference>
<evidence type="ECO:0000256" key="6">
    <source>
        <dbReference type="ARBA" id="ARBA00022840"/>
    </source>
</evidence>
<evidence type="ECO:0000256" key="1">
    <source>
        <dbReference type="ARBA" id="ARBA00005417"/>
    </source>
</evidence>
<dbReference type="Gene3D" id="2.70.50.60">
    <property type="entry name" value="abc- transporter (atp binding component) like domain"/>
    <property type="match status" value="1"/>
</dbReference>
<dbReference type="Pfam" id="PF00005">
    <property type="entry name" value="ABC_tran"/>
    <property type="match status" value="1"/>
</dbReference>
<dbReference type="RefSeq" id="WP_224042887.1">
    <property type="nucleotide sequence ID" value="NZ_CAJZAH010000003.1"/>
</dbReference>
<accession>A0ABN7YZQ0</accession>
<dbReference type="EMBL" id="CAJZAH010000003">
    <property type="protein sequence ID" value="CAG9177766.1"/>
    <property type="molecule type" value="Genomic_DNA"/>
</dbReference>
<protein>
    <submittedName>
        <fullName evidence="8">Vitamin B12 import ATP-binding protein BtuD</fullName>
    </submittedName>
</protein>
<dbReference type="CDD" id="cd03220">
    <property type="entry name" value="ABC_KpsT_Wzt"/>
    <property type="match status" value="1"/>
</dbReference>
<dbReference type="InterPro" id="IPR027417">
    <property type="entry name" value="P-loop_NTPase"/>
</dbReference>
<dbReference type="SMART" id="SM00382">
    <property type="entry name" value="AAA"/>
    <property type="match status" value="1"/>
</dbReference>
<evidence type="ECO:0000256" key="5">
    <source>
        <dbReference type="ARBA" id="ARBA00022741"/>
    </source>
</evidence>
<evidence type="ECO:0000256" key="4">
    <source>
        <dbReference type="ARBA" id="ARBA00022519"/>
    </source>
</evidence>
<dbReference type="Gene3D" id="3.40.50.300">
    <property type="entry name" value="P-loop containing nucleotide triphosphate hydrolases"/>
    <property type="match status" value="1"/>
</dbReference>
<comment type="similarity">
    <text evidence="1">Belongs to the ABC transporter superfamily.</text>
</comment>
<keyword evidence="3" id="KW-1003">Cell membrane</keyword>
<dbReference type="InterPro" id="IPR003439">
    <property type="entry name" value="ABC_transporter-like_ATP-bd"/>
</dbReference>